<dbReference type="EMBL" id="NBYO01000001">
    <property type="protein sequence ID" value="OXT01981.1"/>
    <property type="molecule type" value="Genomic_DNA"/>
</dbReference>
<evidence type="ECO:0000256" key="1">
    <source>
        <dbReference type="SAM" id="Coils"/>
    </source>
</evidence>
<feature type="transmembrane region" description="Helical" evidence="2">
    <location>
        <begin position="217"/>
        <end position="235"/>
    </location>
</feature>
<feature type="transmembrane region" description="Helical" evidence="2">
    <location>
        <begin position="136"/>
        <end position="156"/>
    </location>
</feature>
<keyword evidence="4" id="KW-1185">Reference proteome</keyword>
<dbReference type="RefSeq" id="WP_094075947.1">
    <property type="nucleotide sequence ID" value="NZ_NBYO01000001.1"/>
</dbReference>
<organism evidence="3 4">
    <name type="scientific">Notoacmeibacter marinus</name>
    <dbReference type="NCBI Taxonomy" id="1876515"/>
    <lineage>
        <taxon>Bacteria</taxon>
        <taxon>Pseudomonadati</taxon>
        <taxon>Pseudomonadota</taxon>
        <taxon>Alphaproteobacteria</taxon>
        <taxon>Hyphomicrobiales</taxon>
        <taxon>Notoacmeibacteraceae</taxon>
        <taxon>Notoacmeibacter</taxon>
    </lineage>
</organism>
<feature type="coiled-coil region" evidence="1">
    <location>
        <begin position="255"/>
        <end position="282"/>
    </location>
</feature>
<keyword evidence="2" id="KW-0472">Membrane</keyword>
<feature type="transmembrane region" description="Helical" evidence="2">
    <location>
        <begin position="168"/>
        <end position="188"/>
    </location>
</feature>
<keyword evidence="1" id="KW-0175">Coiled coil</keyword>
<comment type="caution">
    <text evidence="3">The sequence shown here is derived from an EMBL/GenBank/DDBJ whole genome shotgun (WGS) entry which is preliminary data.</text>
</comment>
<gene>
    <name evidence="3" type="ORF">B7H23_03320</name>
</gene>
<evidence type="ECO:0000313" key="3">
    <source>
        <dbReference type="EMBL" id="OXT01981.1"/>
    </source>
</evidence>
<protein>
    <submittedName>
        <fullName evidence="3">Uncharacterized protein</fullName>
    </submittedName>
</protein>
<name>A0A231V1Q6_9HYPH</name>
<keyword evidence="2" id="KW-1133">Transmembrane helix</keyword>
<proteinExistence type="predicted"/>
<dbReference type="Proteomes" id="UP000215405">
    <property type="component" value="Unassembled WGS sequence"/>
</dbReference>
<evidence type="ECO:0000313" key="4">
    <source>
        <dbReference type="Proteomes" id="UP000215405"/>
    </source>
</evidence>
<evidence type="ECO:0000256" key="2">
    <source>
        <dbReference type="SAM" id="Phobius"/>
    </source>
</evidence>
<dbReference type="AlphaFoldDB" id="A0A231V1Q6"/>
<sequence length="314" mass="35380">MISPLLDTAQTVADEDEARELVADIATASFKGRFGEMADLQTRKELATREVDHAAKHLLQLRKKAEHTPKWLQASQINDNRDEGGQVELTYSKWQFRHRIEALLLILMMLVTFIASYVTAYSNLMGTGSPVFIETPVAYFMAAMAPLAGFCLKLFGNVFRSDRGHHRFTIVLFSMAVILAAAWALLFAKLYHGLSTDGIGTGLFDEPTLWDSWRDTIFISVTLLTEITLSAALASRLDRIARIYSPDFWHRNPESLTLEQDLKDAKRDVDALTDRLAKLSREFAPYENALDLQVRIAQLALSSRRSRAQNTSLI</sequence>
<feature type="transmembrane region" description="Helical" evidence="2">
    <location>
        <begin position="102"/>
        <end position="124"/>
    </location>
</feature>
<accession>A0A231V1Q6</accession>
<keyword evidence="2" id="KW-0812">Transmembrane</keyword>
<reference evidence="4" key="1">
    <citation type="journal article" date="2017" name="Int. J. Syst. Evol. Microbiol.">
        <title>Notoacmeibacter marinus gen. nov., sp. nov., isolated from the gut of a limpet and proposal of Notoacmeibacteraceae fam. nov. in the order Rhizobiales of the class Alphaproteobacteria.</title>
        <authorList>
            <person name="Huang Z."/>
            <person name="Guo F."/>
            <person name="Lai Q."/>
        </authorList>
    </citation>
    <scope>NUCLEOTIDE SEQUENCE [LARGE SCALE GENOMIC DNA]</scope>
    <source>
        <strain evidence="4">XMTR2A4</strain>
    </source>
</reference>